<dbReference type="PANTHER" id="PTHR24198:SF165">
    <property type="entry name" value="ANKYRIN REPEAT-CONTAINING PROTEIN-RELATED"/>
    <property type="match status" value="1"/>
</dbReference>
<feature type="repeat" description="ANK" evidence="3">
    <location>
        <begin position="72"/>
        <end position="104"/>
    </location>
</feature>
<keyword evidence="4" id="KW-0472">Membrane</keyword>
<dbReference type="OrthoDB" id="10252328at2759"/>
<feature type="repeat" description="ANK" evidence="3">
    <location>
        <begin position="427"/>
        <end position="459"/>
    </location>
</feature>
<feature type="repeat" description="ANK" evidence="3">
    <location>
        <begin position="460"/>
        <end position="492"/>
    </location>
</feature>
<organism evidence="5 6">
    <name type="scientific">Cinara cedri</name>
    <dbReference type="NCBI Taxonomy" id="506608"/>
    <lineage>
        <taxon>Eukaryota</taxon>
        <taxon>Metazoa</taxon>
        <taxon>Ecdysozoa</taxon>
        <taxon>Arthropoda</taxon>
        <taxon>Hexapoda</taxon>
        <taxon>Insecta</taxon>
        <taxon>Pterygota</taxon>
        <taxon>Neoptera</taxon>
        <taxon>Paraneoptera</taxon>
        <taxon>Hemiptera</taxon>
        <taxon>Sternorrhyncha</taxon>
        <taxon>Aphidomorpha</taxon>
        <taxon>Aphidoidea</taxon>
        <taxon>Aphididae</taxon>
        <taxon>Lachninae</taxon>
        <taxon>Cinara</taxon>
    </lineage>
</organism>
<sequence>MKRTKTRKKVLPSLGQNLSEDGVDIKKELQELNDRSDLNKDNVIEMMSKILSVMNSPDVNYQHHNVIDLGLHGCTLLHIAARFDYYRIAGLLIEAGAKVDSKDMLGCTPLHYAAMNGDNIEVAKVLIANGANVNEQDIYRRRPLYYALDNGYREVAKFLISKGAQINNKEVLQALNDRPDLNKGNVIKMMQKYIPHLVKDSPDVNYSHHKIMYYGSFKPIFIHCTLLHMAAEYNCPRLAGYLIEIGADVNLKDARDRTPLQVAFENDDLETATLLIANGADRACVPAYITKRSHSEGEIIAIITVILAATVTAIVLADKTELSALAITGATIASMLIVSVIAYGLAYMWSKYTLNSMLNQVKCDNSLSPQPTKMTIEQRLLTLNSNPDLNEKNVIELMCEILHIMNSSKVNHRHPHIIDLGSHVFAQGCTLLHIATALNCDRIAGFLIEAGEDVNSKDCYKRTPLHYAAMYNSAEATKVLLDKKADIYAWDFLRNTPLQLAIARDSLKVAKLLTDESKDRSLRYKKENDIDLFVMSVAVIGFVVTLGSLIYAAPSAIEEEACLLIFGIVLASLASAAVFGGITYGIAYIWSKHELSSTLKEVKLNDHSQSQQPTKRSIDKRLINTVEKLKILNSNKDLNEKNVIELMSEFVPLITKSSNVNYQYNDSIAFGLYTFPAFCTLLHIAARFNCPRLVDYLTKAGADPNLQDRSLCTPLHYAAINGNIAVVEVLTDNRADVNVPNQWKKTPLQYALEEGHLKIAELLIRKGADRKCVPAYINKRSQEKGKVPAFIVAGISAIVTQQVLFHNTELSKYPIIGASIASMILAGGIAYGIAYMWSKHVLSSTLDKVKVDDGFSAEKFKLYID</sequence>
<feature type="repeat" description="ANK" evidence="3">
    <location>
        <begin position="105"/>
        <end position="138"/>
    </location>
</feature>
<keyword evidence="6" id="KW-1185">Reference proteome</keyword>
<feature type="repeat" description="ANK" evidence="3">
    <location>
        <begin position="680"/>
        <end position="709"/>
    </location>
</feature>
<dbReference type="InterPro" id="IPR002110">
    <property type="entry name" value="Ankyrin_rpt"/>
</dbReference>
<dbReference type="Gene3D" id="1.25.40.20">
    <property type="entry name" value="Ankyrin repeat-containing domain"/>
    <property type="match status" value="4"/>
</dbReference>
<dbReference type="PROSITE" id="PS50088">
    <property type="entry name" value="ANK_REPEAT"/>
    <property type="match status" value="10"/>
</dbReference>
<dbReference type="PANTHER" id="PTHR24198">
    <property type="entry name" value="ANKYRIN REPEAT AND PROTEIN KINASE DOMAIN-CONTAINING PROTEIN"/>
    <property type="match status" value="1"/>
</dbReference>
<feature type="repeat" description="ANK" evidence="3">
    <location>
        <begin position="255"/>
        <end position="281"/>
    </location>
</feature>
<dbReference type="PROSITE" id="PS50297">
    <property type="entry name" value="ANK_REP_REGION"/>
    <property type="match status" value="9"/>
</dbReference>
<evidence type="ECO:0000313" key="5">
    <source>
        <dbReference type="EMBL" id="VVC31091.1"/>
    </source>
</evidence>
<feature type="repeat" description="ANK" evidence="3">
    <location>
        <begin position="710"/>
        <end position="742"/>
    </location>
</feature>
<keyword evidence="1" id="KW-0677">Repeat</keyword>
<feature type="transmembrane region" description="Helical" evidence="4">
    <location>
        <begin position="323"/>
        <end position="349"/>
    </location>
</feature>
<dbReference type="EMBL" id="CABPRJ010000580">
    <property type="protein sequence ID" value="VVC31091.1"/>
    <property type="molecule type" value="Genomic_DNA"/>
</dbReference>
<feature type="transmembrane region" description="Helical" evidence="4">
    <location>
        <begin position="530"/>
        <end position="551"/>
    </location>
</feature>
<dbReference type="InterPro" id="IPR036770">
    <property type="entry name" value="Ankyrin_rpt-contain_sf"/>
</dbReference>
<feature type="transmembrane region" description="Helical" evidence="4">
    <location>
        <begin position="563"/>
        <end position="590"/>
    </location>
</feature>
<evidence type="ECO:0000256" key="4">
    <source>
        <dbReference type="SAM" id="Phobius"/>
    </source>
</evidence>
<feature type="repeat" description="ANK" evidence="3">
    <location>
        <begin position="743"/>
        <end position="769"/>
    </location>
</feature>
<dbReference type="Proteomes" id="UP000325440">
    <property type="component" value="Unassembled WGS sequence"/>
</dbReference>
<evidence type="ECO:0000256" key="3">
    <source>
        <dbReference type="PROSITE-ProRule" id="PRU00023"/>
    </source>
</evidence>
<evidence type="ECO:0000256" key="2">
    <source>
        <dbReference type="ARBA" id="ARBA00023043"/>
    </source>
</evidence>
<keyword evidence="4" id="KW-1133">Transmembrane helix</keyword>
<dbReference type="PRINTS" id="PR01415">
    <property type="entry name" value="ANKYRIN"/>
</dbReference>
<evidence type="ECO:0000256" key="1">
    <source>
        <dbReference type="ARBA" id="ARBA00022737"/>
    </source>
</evidence>
<dbReference type="AlphaFoldDB" id="A0A5E4MFL7"/>
<reference evidence="5 6" key="1">
    <citation type="submission" date="2019-08" db="EMBL/GenBank/DDBJ databases">
        <authorList>
            <person name="Alioto T."/>
            <person name="Alioto T."/>
            <person name="Gomez Garrido J."/>
        </authorList>
    </citation>
    <scope>NUCLEOTIDE SEQUENCE [LARGE SCALE GENOMIC DNA]</scope>
</reference>
<protein>
    <submittedName>
        <fullName evidence="5">Ankyrin repeat-containing domain,Ankyrin repeat</fullName>
    </submittedName>
</protein>
<keyword evidence="2 3" id="KW-0040">ANK repeat</keyword>
<feature type="repeat" description="ANK" evidence="3">
    <location>
        <begin position="139"/>
        <end position="171"/>
    </location>
</feature>
<dbReference type="SMART" id="SM00248">
    <property type="entry name" value="ANK"/>
    <property type="match status" value="11"/>
</dbReference>
<feature type="transmembrane region" description="Helical" evidence="4">
    <location>
        <begin position="299"/>
        <end position="317"/>
    </location>
</feature>
<feature type="transmembrane region" description="Helical" evidence="4">
    <location>
        <begin position="787"/>
        <end position="804"/>
    </location>
</feature>
<keyword evidence="4" id="KW-0812">Transmembrane</keyword>
<feature type="transmembrane region" description="Helical" evidence="4">
    <location>
        <begin position="816"/>
        <end position="838"/>
    </location>
</feature>
<dbReference type="SUPFAM" id="SSF48403">
    <property type="entry name" value="Ankyrin repeat"/>
    <property type="match status" value="3"/>
</dbReference>
<feature type="repeat" description="ANK" evidence="3">
    <location>
        <begin position="225"/>
        <end position="254"/>
    </location>
</feature>
<accession>A0A5E4MFL7</accession>
<name>A0A5E4MFL7_9HEMI</name>
<evidence type="ECO:0000313" key="6">
    <source>
        <dbReference type="Proteomes" id="UP000325440"/>
    </source>
</evidence>
<proteinExistence type="predicted"/>
<gene>
    <name evidence="5" type="ORF">CINCED_3A024758</name>
</gene>
<dbReference type="Pfam" id="PF12796">
    <property type="entry name" value="Ank_2"/>
    <property type="match status" value="4"/>
</dbReference>